<keyword evidence="2" id="KW-0863">Zinc-finger</keyword>
<dbReference type="PANTHER" id="PTHR33823">
    <property type="entry name" value="RNA POLYMERASE-BINDING TRANSCRIPTION FACTOR DKSA-RELATED"/>
    <property type="match status" value="1"/>
</dbReference>
<dbReference type="GO" id="GO:0008270">
    <property type="term" value="F:zinc ion binding"/>
    <property type="evidence" value="ECO:0007669"/>
    <property type="project" value="UniProtKB-KW"/>
</dbReference>
<feature type="zinc finger region" description="dksA C4-type" evidence="4">
    <location>
        <begin position="83"/>
        <end position="107"/>
    </location>
</feature>
<evidence type="ECO:0000313" key="7">
    <source>
        <dbReference type="Proteomes" id="UP000291591"/>
    </source>
</evidence>
<dbReference type="Gene3D" id="1.20.120.910">
    <property type="entry name" value="DksA, coiled-coil domain"/>
    <property type="match status" value="1"/>
</dbReference>
<comment type="caution">
    <text evidence="6">The sequence shown here is derived from an EMBL/GenBank/DDBJ whole genome shotgun (WGS) entry which is preliminary data.</text>
</comment>
<dbReference type="Proteomes" id="UP000291591">
    <property type="component" value="Unassembled WGS sequence"/>
</dbReference>
<evidence type="ECO:0000256" key="3">
    <source>
        <dbReference type="ARBA" id="ARBA00022833"/>
    </source>
</evidence>
<dbReference type="AlphaFoldDB" id="A0A4Q7UYD4"/>
<evidence type="ECO:0000256" key="2">
    <source>
        <dbReference type="ARBA" id="ARBA00022771"/>
    </source>
</evidence>
<protein>
    <submittedName>
        <fullName evidence="6">TraR/DksA family transcriptional regulator</fullName>
    </submittedName>
</protein>
<feature type="domain" description="Zinc finger DksA/TraR C4-type" evidence="5">
    <location>
        <begin position="78"/>
        <end position="110"/>
    </location>
</feature>
<dbReference type="PANTHER" id="PTHR33823:SF2">
    <property type="entry name" value="RNA POLYMERASE-BINDING TRANSCRIPTION FACTOR DKSA"/>
    <property type="match status" value="1"/>
</dbReference>
<dbReference type="RefSeq" id="WP_207223592.1">
    <property type="nucleotide sequence ID" value="NZ_SHKL01000001.1"/>
</dbReference>
<gene>
    <name evidence="6" type="ORF">EV383_4025</name>
</gene>
<keyword evidence="1" id="KW-0479">Metal-binding</keyword>
<keyword evidence="3" id="KW-0862">Zinc</keyword>
<evidence type="ECO:0000256" key="1">
    <source>
        <dbReference type="ARBA" id="ARBA00022723"/>
    </source>
</evidence>
<evidence type="ECO:0000259" key="5">
    <source>
        <dbReference type="Pfam" id="PF01258"/>
    </source>
</evidence>
<name>A0A4Q7UYD4_PSEST</name>
<evidence type="ECO:0000256" key="4">
    <source>
        <dbReference type="PROSITE-ProRule" id="PRU00510"/>
    </source>
</evidence>
<accession>A0A4Q7UYD4</accession>
<evidence type="ECO:0000313" key="6">
    <source>
        <dbReference type="EMBL" id="RZT87117.1"/>
    </source>
</evidence>
<proteinExistence type="predicted"/>
<dbReference type="EMBL" id="SHKL01000001">
    <property type="protein sequence ID" value="RZT87117.1"/>
    <property type="molecule type" value="Genomic_DNA"/>
</dbReference>
<organism evidence="6 7">
    <name type="scientific">Pseudonocardia sediminis</name>
    <dbReference type="NCBI Taxonomy" id="1397368"/>
    <lineage>
        <taxon>Bacteria</taxon>
        <taxon>Bacillati</taxon>
        <taxon>Actinomycetota</taxon>
        <taxon>Actinomycetes</taxon>
        <taxon>Pseudonocardiales</taxon>
        <taxon>Pseudonocardiaceae</taxon>
        <taxon>Pseudonocardia</taxon>
    </lineage>
</organism>
<sequence>MDPSELAEHRAVAASRATSLARELESLAEEQSLTSHDDEHDPEGVTIAVQRAQIQGMLAAARRDVEDLDRASARLAEGTYGRCAHCGGPIADERLEALPATTTCIGCANRTRRRR</sequence>
<dbReference type="InterPro" id="IPR000962">
    <property type="entry name" value="Znf_DskA_TraR"/>
</dbReference>
<reference evidence="6 7" key="1">
    <citation type="submission" date="2019-02" db="EMBL/GenBank/DDBJ databases">
        <title>Sequencing the genomes of 1000 actinobacteria strains.</title>
        <authorList>
            <person name="Klenk H.-P."/>
        </authorList>
    </citation>
    <scope>NUCLEOTIDE SEQUENCE [LARGE SCALE GENOMIC DNA]</scope>
    <source>
        <strain evidence="6 7">DSM 45779</strain>
    </source>
</reference>
<dbReference type="Pfam" id="PF01258">
    <property type="entry name" value="zf-dskA_traR"/>
    <property type="match status" value="1"/>
</dbReference>
<dbReference type="PROSITE" id="PS51128">
    <property type="entry name" value="ZF_DKSA_2"/>
    <property type="match status" value="1"/>
</dbReference>
<dbReference type="SUPFAM" id="SSF57716">
    <property type="entry name" value="Glucocorticoid receptor-like (DNA-binding domain)"/>
    <property type="match status" value="1"/>
</dbReference>
<keyword evidence="7" id="KW-1185">Reference proteome</keyword>